<evidence type="ECO:0008006" key="4">
    <source>
        <dbReference type="Google" id="ProtNLM"/>
    </source>
</evidence>
<dbReference type="OrthoDB" id="5773104at2"/>
<dbReference type="Proteomes" id="UP000199371">
    <property type="component" value="Unassembled WGS sequence"/>
</dbReference>
<accession>A0A1H6LTS8</accession>
<organism evidence="2 3">
    <name type="scientific">Rheinheimera pacifica</name>
    <dbReference type="NCBI Taxonomy" id="173990"/>
    <lineage>
        <taxon>Bacteria</taxon>
        <taxon>Pseudomonadati</taxon>
        <taxon>Pseudomonadota</taxon>
        <taxon>Gammaproteobacteria</taxon>
        <taxon>Chromatiales</taxon>
        <taxon>Chromatiaceae</taxon>
        <taxon>Rheinheimera</taxon>
    </lineage>
</organism>
<name>A0A1H6LTS8_9GAMM</name>
<keyword evidence="1" id="KW-0732">Signal</keyword>
<proteinExistence type="predicted"/>
<keyword evidence="3" id="KW-1185">Reference proteome</keyword>
<protein>
    <recommendedName>
        <fullName evidence="4">YARHG domain-containing protein</fullName>
    </recommendedName>
</protein>
<dbReference type="EMBL" id="FNXF01000007">
    <property type="protein sequence ID" value="SEH92122.1"/>
    <property type="molecule type" value="Genomic_DNA"/>
</dbReference>
<sequence length="87" mass="10109">MRFILSMLIGLMSCLTHATPQFTQAECQMLNEQRLEIRRQLRQPYNPDHGQQLQARLKELEQLLKQHCRKPVKNPPAVVAPVPQPLL</sequence>
<dbReference type="RefSeq" id="WP_092793147.1">
    <property type="nucleotide sequence ID" value="NZ_FNXF01000007.1"/>
</dbReference>
<feature type="chain" id="PRO_5011491105" description="YARHG domain-containing protein" evidence="1">
    <location>
        <begin position="19"/>
        <end position="87"/>
    </location>
</feature>
<evidence type="ECO:0000313" key="2">
    <source>
        <dbReference type="EMBL" id="SEH92122.1"/>
    </source>
</evidence>
<evidence type="ECO:0000256" key="1">
    <source>
        <dbReference type="SAM" id="SignalP"/>
    </source>
</evidence>
<evidence type="ECO:0000313" key="3">
    <source>
        <dbReference type="Proteomes" id="UP000199371"/>
    </source>
</evidence>
<reference evidence="3" key="1">
    <citation type="submission" date="2016-10" db="EMBL/GenBank/DDBJ databases">
        <authorList>
            <person name="Varghese N."/>
            <person name="Submissions S."/>
        </authorList>
    </citation>
    <scope>NUCLEOTIDE SEQUENCE [LARGE SCALE GENOMIC DNA]</scope>
    <source>
        <strain evidence="3">DSM 17616</strain>
    </source>
</reference>
<dbReference type="AlphaFoldDB" id="A0A1H6LTS8"/>
<gene>
    <name evidence="2" type="ORF">SAMN05660691_02165</name>
</gene>
<feature type="signal peptide" evidence="1">
    <location>
        <begin position="1"/>
        <end position="18"/>
    </location>
</feature>